<dbReference type="RefSeq" id="WP_107297679.1">
    <property type="nucleotide sequence ID" value="NZ_PYMB01000002.1"/>
</dbReference>
<dbReference type="EMBL" id="PYMB01000002">
    <property type="protein sequence ID" value="PSW14436.1"/>
    <property type="molecule type" value="Genomic_DNA"/>
</dbReference>
<comment type="caution">
    <text evidence="1">The sequence shown here is derived from an EMBL/GenBank/DDBJ whole genome shotgun (WGS) entry which is preliminary data.</text>
</comment>
<reference evidence="1 2" key="1">
    <citation type="submission" date="2018-03" db="EMBL/GenBank/DDBJ databases">
        <title>Whole genome sequencing of Histamine producing bacteria.</title>
        <authorList>
            <person name="Butler K."/>
        </authorList>
    </citation>
    <scope>NUCLEOTIDE SEQUENCE [LARGE SCALE GENOMIC DNA]</scope>
    <source>
        <strain evidence="1 2">DSM 19138</strain>
    </source>
</reference>
<protein>
    <submittedName>
        <fullName evidence="1">Uncharacterized protein</fullName>
    </submittedName>
</protein>
<organism evidence="1 2">
    <name type="scientific">Photobacterium rosenbergii</name>
    <dbReference type="NCBI Taxonomy" id="294936"/>
    <lineage>
        <taxon>Bacteria</taxon>
        <taxon>Pseudomonadati</taxon>
        <taxon>Pseudomonadota</taxon>
        <taxon>Gammaproteobacteria</taxon>
        <taxon>Vibrionales</taxon>
        <taxon>Vibrionaceae</taxon>
        <taxon>Photobacterium</taxon>
    </lineage>
</organism>
<gene>
    <name evidence="1" type="ORF">C9J01_08345</name>
</gene>
<evidence type="ECO:0000313" key="2">
    <source>
        <dbReference type="Proteomes" id="UP000241346"/>
    </source>
</evidence>
<dbReference type="OrthoDB" id="5822620at2"/>
<sequence length="91" mass="10537">MKSDVDKLLNQHNELIHSENKKVVSHTQREAGDWIMHSLMLEGYDVPFKFKRKKKYQSLAGAKVNLTYYPATEVVAGLSFEVMKVVRIKRS</sequence>
<dbReference type="AlphaFoldDB" id="A0A2T3NHD4"/>
<name>A0A2T3NHD4_9GAMM</name>
<accession>A0A2T3NHD4</accession>
<dbReference type="Proteomes" id="UP000241346">
    <property type="component" value="Unassembled WGS sequence"/>
</dbReference>
<proteinExistence type="predicted"/>
<evidence type="ECO:0000313" key="1">
    <source>
        <dbReference type="EMBL" id="PSW14436.1"/>
    </source>
</evidence>